<dbReference type="Gene3D" id="1.20.120.1240">
    <property type="entry name" value="Dynamin, middle domain"/>
    <property type="match status" value="1"/>
</dbReference>
<gene>
    <name evidence="2" type="ORF">C2S53_000658</name>
</gene>
<proteinExistence type="predicted"/>
<reference evidence="2 3" key="1">
    <citation type="journal article" date="2021" name="Nat. Commun.">
        <title>Incipient diploidization of the medicinal plant Perilla within 10,000 years.</title>
        <authorList>
            <person name="Zhang Y."/>
            <person name="Shen Q."/>
            <person name="Leng L."/>
            <person name="Zhang D."/>
            <person name="Chen S."/>
            <person name="Shi Y."/>
            <person name="Ning Z."/>
            <person name="Chen S."/>
        </authorList>
    </citation>
    <scope>NUCLEOTIDE SEQUENCE [LARGE SCALE GENOMIC DNA]</scope>
    <source>
        <strain evidence="3">cv. PC099</strain>
    </source>
</reference>
<sequence>MAEILGITTVGIQSHLSSDVADDTLLKDLQENQEKMYQRWQVETMRRDAAEMKLQDQLTKLHTGMSANFERLSNILDALQLQLIGGSKGEVITVEDSILGDPPPKFGFGSEVKEIDEEDDEGNFDDVGLVAEYAGDEVLGIQDNESLESKENVKKYWDEEFKEALSSNQAMEKLVEKSADASNEYCESQMMKKKSPAYLRLSKMAMQPQNLSLPKTLNPNFNPFHLFPSKFFKTLPRIPPLSKSIKIRFQYPKFSGKSGVAIDGGTEFLHEAKGNARQRSKKMAESLFYRLKNPHKNYPDNFSEEELQMISLGYDRLVRFMEKDDPNLKHPYDWYKYGKFGPYSWRGVVLGDPILGDFFDERVTMISEVRDQEEWEKIEQHDMASEFQRRLDAMDKSKQVRYFWVFVRHPKWRVSDLPWQQWTLVCEVAVEVGDQRLDKWALIGRLGNKAQSMITQCAAWMRPDIIYLKRPIYQSRFEPQDEFFDALVPLLDPETEQDYMCEMVRDGDRGRNKVVESEFIDWVEELNKMPKNLTSIADAVTSFMNKLGSIWESLRRILLQREFDKYLDATEMYATARLAEMLNKFSLGLQPTKSEDKNIDSNENFLVNEIKILEESQSVKLLNFIPKSAFRTLLAKVVKEIYVTPFDCAGKIWSYIETVVISVLLQHYDSYLQLISCTRRAAQNLITKKKQQSVNWVGDIVEMEKLTDYTCNTEYTATWNKLMSDQDEFMKVVHAAFPLAAT</sequence>
<evidence type="ECO:0000259" key="1">
    <source>
        <dbReference type="Pfam" id="PF01031"/>
    </source>
</evidence>
<dbReference type="Pfam" id="PF01031">
    <property type="entry name" value="Dynamin_M"/>
    <property type="match status" value="1"/>
</dbReference>
<dbReference type="EMBL" id="SDAM02000267">
    <property type="protein sequence ID" value="KAH6825006.1"/>
    <property type="molecule type" value="Genomic_DNA"/>
</dbReference>
<evidence type="ECO:0000313" key="2">
    <source>
        <dbReference type="EMBL" id="KAH6825006.1"/>
    </source>
</evidence>
<comment type="caution">
    <text evidence="2">The sequence shown here is derived from an EMBL/GenBank/DDBJ whole genome shotgun (WGS) entry which is preliminary data.</text>
</comment>
<organism evidence="2 3">
    <name type="scientific">Perilla frutescens var. hirtella</name>
    <name type="common">Perilla citriodora</name>
    <name type="synonym">Perilla setoyensis</name>
    <dbReference type="NCBI Taxonomy" id="608512"/>
    <lineage>
        <taxon>Eukaryota</taxon>
        <taxon>Viridiplantae</taxon>
        <taxon>Streptophyta</taxon>
        <taxon>Embryophyta</taxon>
        <taxon>Tracheophyta</taxon>
        <taxon>Spermatophyta</taxon>
        <taxon>Magnoliopsida</taxon>
        <taxon>eudicotyledons</taxon>
        <taxon>Gunneridae</taxon>
        <taxon>Pentapetalae</taxon>
        <taxon>asterids</taxon>
        <taxon>lamiids</taxon>
        <taxon>Lamiales</taxon>
        <taxon>Lamiaceae</taxon>
        <taxon>Nepetoideae</taxon>
        <taxon>Elsholtzieae</taxon>
        <taxon>Perilla</taxon>
    </lineage>
</organism>
<feature type="domain" description="Dynamin stalk" evidence="1">
    <location>
        <begin position="516"/>
        <end position="723"/>
    </location>
</feature>
<accession>A0AAD4J1A6</accession>
<dbReference type="PANTHER" id="PTHR37911">
    <property type="entry name" value="OSJNBA0067K08.20 PROTEIN"/>
    <property type="match status" value="1"/>
</dbReference>
<protein>
    <recommendedName>
        <fullName evidence="1">Dynamin stalk domain-containing protein</fullName>
    </recommendedName>
</protein>
<name>A0AAD4J1A6_PERFH</name>
<evidence type="ECO:0000313" key="3">
    <source>
        <dbReference type="Proteomes" id="UP001190926"/>
    </source>
</evidence>
<dbReference type="PANTHER" id="PTHR37911:SF1">
    <property type="entry name" value="OS04G0497900 PROTEIN"/>
    <property type="match status" value="1"/>
</dbReference>
<dbReference type="InterPro" id="IPR000375">
    <property type="entry name" value="Dynamin_stalk"/>
</dbReference>
<dbReference type="Proteomes" id="UP001190926">
    <property type="component" value="Unassembled WGS sequence"/>
</dbReference>
<dbReference type="AlphaFoldDB" id="A0AAD4J1A6"/>
<keyword evidence="3" id="KW-1185">Reference proteome</keyword>